<evidence type="ECO:0000313" key="2">
    <source>
        <dbReference type="EMBL" id="KAL0203359.1"/>
    </source>
</evidence>
<feature type="compositionally biased region" description="Basic residues" evidence="1">
    <location>
        <begin position="32"/>
        <end position="51"/>
    </location>
</feature>
<evidence type="ECO:0000256" key="1">
    <source>
        <dbReference type="SAM" id="MobiDB-lite"/>
    </source>
</evidence>
<keyword evidence="3" id="KW-1185">Reference proteome</keyword>
<feature type="region of interest" description="Disordered" evidence="1">
    <location>
        <begin position="32"/>
        <end position="53"/>
    </location>
</feature>
<dbReference type="AlphaFoldDB" id="A0ABD0RXU1"/>
<sequence>PPFGLCVVTLTLSNDWFEPVQNIKANLDQIFKQRHPSRNRSRPHTRGRRHPGQSDKIQLYYSSFGIVSNPKVGPSRCVEEVLQQSERKLYYIGSVGLEDLQVNKTEQSSECLDRQAEEKLWLDSNVLIIYSKGPVRAGQPVRVSVNLRANFSVESLTI</sequence>
<dbReference type="EMBL" id="JAMKFB020000001">
    <property type="protein sequence ID" value="KAL0203359.1"/>
    <property type="molecule type" value="Genomic_DNA"/>
</dbReference>
<feature type="non-terminal residue" evidence="2">
    <location>
        <position position="158"/>
    </location>
</feature>
<dbReference type="InterPro" id="IPR026307">
    <property type="entry name" value="TMEM132"/>
</dbReference>
<dbReference type="PANTHER" id="PTHR13388">
    <property type="entry name" value="DETONATOR, ISOFORM E"/>
    <property type="match status" value="1"/>
</dbReference>
<dbReference type="Proteomes" id="UP001529510">
    <property type="component" value="Unassembled WGS sequence"/>
</dbReference>
<accession>A0ABD0RXU1</accession>
<proteinExistence type="predicted"/>
<gene>
    <name evidence="2" type="ORF">M9458_001377</name>
</gene>
<comment type="caution">
    <text evidence="2">The sequence shown here is derived from an EMBL/GenBank/DDBJ whole genome shotgun (WGS) entry which is preliminary data.</text>
</comment>
<organism evidence="2 3">
    <name type="scientific">Cirrhinus mrigala</name>
    <name type="common">Mrigala</name>
    <dbReference type="NCBI Taxonomy" id="683832"/>
    <lineage>
        <taxon>Eukaryota</taxon>
        <taxon>Metazoa</taxon>
        <taxon>Chordata</taxon>
        <taxon>Craniata</taxon>
        <taxon>Vertebrata</taxon>
        <taxon>Euteleostomi</taxon>
        <taxon>Actinopterygii</taxon>
        <taxon>Neopterygii</taxon>
        <taxon>Teleostei</taxon>
        <taxon>Ostariophysi</taxon>
        <taxon>Cypriniformes</taxon>
        <taxon>Cyprinidae</taxon>
        <taxon>Labeoninae</taxon>
        <taxon>Labeonini</taxon>
        <taxon>Cirrhinus</taxon>
    </lineage>
</organism>
<name>A0ABD0RXU1_CIRMR</name>
<reference evidence="2 3" key="1">
    <citation type="submission" date="2024-05" db="EMBL/GenBank/DDBJ databases">
        <title>Genome sequencing and assembly of Indian major carp, Cirrhinus mrigala (Hamilton, 1822).</title>
        <authorList>
            <person name="Mohindra V."/>
            <person name="Chowdhury L.M."/>
            <person name="Lal K."/>
            <person name="Jena J.K."/>
        </authorList>
    </citation>
    <scope>NUCLEOTIDE SEQUENCE [LARGE SCALE GENOMIC DNA]</scope>
    <source>
        <strain evidence="2">CM1030</strain>
        <tissue evidence="2">Blood</tissue>
    </source>
</reference>
<feature type="non-terminal residue" evidence="2">
    <location>
        <position position="1"/>
    </location>
</feature>
<dbReference type="PANTHER" id="PTHR13388:SF29">
    <property type="entry name" value="TRANSMEMBRANE PROTEIN 132C ISOFORM X1"/>
    <property type="match status" value="1"/>
</dbReference>
<evidence type="ECO:0000313" key="3">
    <source>
        <dbReference type="Proteomes" id="UP001529510"/>
    </source>
</evidence>
<protein>
    <submittedName>
        <fullName evidence="2">Uncharacterized protein</fullName>
    </submittedName>
</protein>